<protein>
    <submittedName>
        <fullName evidence="1">Uncharacterized protein</fullName>
    </submittedName>
</protein>
<organism evidence="1">
    <name type="scientific">Myoviridae sp. cteBs22</name>
    <dbReference type="NCBI Taxonomy" id="2826675"/>
    <lineage>
        <taxon>Viruses</taxon>
        <taxon>Duplodnaviria</taxon>
        <taxon>Heunggongvirae</taxon>
        <taxon>Uroviricota</taxon>
        <taxon>Caudoviricetes</taxon>
    </lineage>
</organism>
<name>A0A8S5R0D7_9CAUD</name>
<accession>A0A8S5R0D7</accession>
<sequence length="136" mass="15870">MATKSWGGARHGSGRKPLAEKTVKMAVFLTSEKRDFLKRLGGSKWINDQLQRIEDRKMKTTIDTTKFSEEERDLFIEGWKDAGGRVEDLEAGVDCPWCMPWYWCETIEVTGTDIKDWGAQWWEQCKDEVERLHQGR</sequence>
<dbReference type="EMBL" id="BK015784">
    <property type="protein sequence ID" value="DAE24816.1"/>
    <property type="molecule type" value="Genomic_DNA"/>
</dbReference>
<proteinExistence type="predicted"/>
<reference evidence="1" key="1">
    <citation type="journal article" date="2021" name="Proc. Natl. Acad. Sci. U.S.A.">
        <title>A Catalog of Tens of Thousands of Viruses from Human Metagenomes Reveals Hidden Associations with Chronic Diseases.</title>
        <authorList>
            <person name="Tisza M.J."/>
            <person name="Buck C.B."/>
        </authorList>
    </citation>
    <scope>NUCLEOTIDE SEQUENCE</scope>
    <source>
        <strain evidence="1">CteBs22</strain>
    </source>
</reference>
<evidence type="ECO:0000313" key="1">
    <source>
        <dbReference type="EMBL" id="DAE24816.1"/>
    </source>
</evidence>